<dbReference type="Proteomes" id="UP000240621">
    <property type="component" value="Unassembled WGS sequence"/>
</dbReference>
<name>A0A2P8CEI4_9BACT</name>
<comment type="caution">
    <text evidence="3">The sequence shown here is derived from an EMBL/GenBank/DDBJ whole genome shotgun (WGS) entry which is preliminary data.</text>
</comment>
<accession>A0A2P8CEI4</accession>
<evidence type="ECO:0000313" key="5">
    <source>
        <dbReference type="Proteomes" id="UP000396862"/>
    </source>
</evidence>
<keyword evidence="1" id="KW-1133">Transmembrane helix</keyword>
<keyword evidence="1" id="KW-0812">Transmembrane</keyword>
<sequence length="54" mass="6008">MKKAGNLLFSMATAVILMTVFAVAIAWATFIERDYGTATAHKLVYNAVWFQIVL</sequence>
<evidence type="ECO:0000313" key="3">
    <source>
        <dbReference type="EMBL" id="PSK83371.1"/>
    </source>
</evidence>
<dbReference type="RefSeq" id="WP_153637036.1">
    <property type="nucleotide sequence ID" value="NZ_BLAU01000001.1"/>
</dbReference>
<keyword evidence="1" id="KW-0472">Membrane</keyword>
<gene>
    <name evidence="3" type="ORF">CLV93_104301</name>
    <name evidence="2" type="ORF">JCM18694_19940</name>
</gene>
<evidence type="ECO:0000313" key="2">
    <source>
        <dbReference type="EMBL" id="GET21748.1"/>
    </source>
</evidence>
<reference evidence="2 5" key="2">
    <citation type="submission" date="2019-10" db="EMBL/GenBank/DDBJ databases">
        <title>Prolixibacter strains distinguished by the presence of nitrate reductase genes were adept at nitrate-dependent anaerobic corrosion of metallic iron and carbon steel.</title>
        <authorList>
            <person name="Iino T."/>
            <person name="Shono N."/>
            <person name="Ito K."/>
            <person name="Nakamura R."/>
            <person name="Sueoka K."/>
            <person name="Harayama S."/>
            <person name="Ohkuma M."/>
        </authorList>
    </citation>
    <scope>NUCLEOTIDE SEQUENCE [LARGE SCALE GENOMIC DNA]</scope>
    <source>
        <strain evidence="2 5">MIC1-1</strain>
    </source>
</reference>
<protein>
    <submittedName>
        <fullName evidence="3">Uncharacterized protein</fullName>
    </submittedName>
</protein>
<dbReference type="Proteomes" id="UP000396862">
    <property type="component" value="Unassembled WGS sequence"/>
</dbReference>
<proteinExistence type="predicted"/>
<evidence type="ECO:0000256" key="1">
    <source>
        <dbReference type="SAM" id="Phobius"/>
    </source>
</evidence>
<dbReference type="EMBL" id="PYGC01000004">
    <property type="protein sequence ID" value="PSK83371.1"/>
    <property type="molecule type" value="Genomic_DNA"/>
</dbReference>
<dbReference type="EMBL" id="BLAU01000001">
    <property type="protein sequence ID" value="GET21748.1"/>
    <property type="molecule type" value="Genomic_DNA"/>
</dbReference>
<dbReference type="OrthoDB" id="5287916at2"/>
<organism evidence="3 4">
    <name type="scientific">Prolixibacter denitrificans</name>
    <dbReference type="NCBI Taxonomy" id="1541063"/>
    <lineage>
        <taxon>Bacteria</taxon>
        <taxon>Pseudomonadati</taxon>
        <taxon>Bacteroidota</taxon>
        <taxon>Bacteroidia</taxon>
        <taxon>Marinilabiliales</taxon>
        <taxon>Prolixibacteraceae</taxon>
        <taxon>Prolixibacter</taxon>
    </lineage>
</organism>
<keyword evidence="5" id="KW-1185">Reference proteome</keyword>
<reference evidence="3 4" key="1">
    <citation type="submission" date="2018-03" db="EMBL/GenBank/DDBJ databases">
        <title>Genomic Encyclopedia of Archaeal and Bacterial Type Strains, Phase II (KMG-II): from individual species to whole genera.</title>
        <authorList>
            <person name="Goeker M."/>
        </authorList>
    </citation>
    <scope>NUCLEOTIDE SEQUENCE [LARGE SCALE GENOMIC DNA]</scope>
    <source>
        <strain evidence="3 4">DSM 27267</strain>
    </source>
</reference>
<evidence type="ECO:0000313" key="4">
    <source>
        <dbReference type="Proteomes" id="UP000240621"/>
    </source>
</evidence>
<feature type="transmembrane region" description="Helical" evidence="1">
    <location>
        <begin position="7"/>
        <end position="30"/>
    </location>
</feature>
<dbReference type="AlphaFoldDB" id="A0A2P8CEI4"/>